<comment type="caution">
    <text evidence="1">The sequence shown here is derived from an EMBL/GenBank/DDBJ whole genome shotgun (WGS) entry which is preliminary data.</text>
</comment>
<accession>A0ABP0F2P0</accession>
<sequence length="293" mass="34423">MFTTENLVEYLAKEIIILSAAYDLQKENVANEKRPLFEKIQYDLKQTKKRYSFACFPRFNYRCSYDISNLTGNNLLQFLVKILNDDWNDGDAVILFIDRKYHAAVLKYSTTKLEFKTHPFPREQLDNRFIFPKLFDDSHVQSVQMGKKYLKIYYAPVKIKLLREDARHRFVVFLEKKMSENITISHPYHYAFMGLLYEIAKTKICTLKYMEAKGILNDIPVAAYVKLAMDTQQIGKLKRFFGEREILIGKKGYVPLSLKASHRKDAAEEIISRLSFCKRDQFQTPMDLTASRT</sequence>
<organism evidence="1 2">
    <name type="scientific">Clavelina lepadiformis</name>
    <name type="common">Light-bulb sea squirt</name>
    <name type="synonym">Ascidia lepadiformis</name>
    <dbReference type="NCBI Taxonomy" id="159417"/>
    <lineage>
        <taxon>Eukaryota</taxon>
        <taxon>Metazoa</taxon>
        <taxon>Chordata</taxon>
        <taxon>Tunicata</taxon>
        <taxon>Ascidiacea</taxon>
        <taxon>Aplousobranchia</taxon>
        <taxon>Clavelinidae</taxon>
        <taxon>Clavelina</taxon>
    </lineage>
</organism>
<evidence type="ECO:0000313" key="1">
    <source>
        <dbReference type="EMBL" id="CAK8672542.1"/>
    </source>
</evidence>
<dbReference type="EMBL" id="CAWYQH010000001">
    <property type="protein sequence ID" value="CAK8672542.1"/>
    <property type="molecule type" value="Genomic_DNA"/>
</dbReference>
<reference evidence="1 2" key="1">
    <citation type="submission" date="2024-02" db="EMBL/GenBank/DDBJ databases">
        <authorList>
            <person name="Daric V."/>
            <person name="Darras S."/>
        </authorList>
    </citation>
    <scope>NUCLEOTIDE SEQUENCE [LARGE SCALE GENOMIC DNA]</scope>
</reference>
<proteinExistence type="predicted"/>
<gene>
    <name evidence="1" type="ORF">CVLEPA_LOCUS1481</name>
</gene>
<protein>
    <submittedName>
        <fullName evidence="1">Uncharacterized protein</fullName>
    </submittedName>
</protein>
<dbReference type="Proteomes" id="UP001642483">
    <property type="component" value="Unassembled WGS sequence"/>
</dbReference>
<evidence type="ECO:0000313" key="2">
    <source>
        <dbReference type="Proteomes" id="UP001642483"/>
    </source>
</evidence>
<keyword evidence="2" id="KW-1185">Reference proteome</keyword>
<name>A0ABP0F2P0_CLALP</name>